<keyword evidence="2" id="KW-1185">Reference proteome</keyword>
<dbReference type="OrthoDB" id="2433592at2759"/>
<dbReference type="Proteomes" id="UP000789759">
    <property type="component" value="Unassembled WGS sequence"/>
</dbReference>
<accession>A0A9N9KLM5</accession>
<dbReference type="EMBL" id="CAJVQA010084188">
    <property type="protein sequence ID" value="CAG8838442.1"/>
    <property type="molecule type" value="Genomic_DNA"/>
</dbReference>
<feature type="non-terminal residue" evidence="1">
    <location>
        <position position="1"/>
    </location>
</feature>
<organism evidence="1 2">
    <name type="scientific">Cetraspora pellucida</name>
    <dbReference type="NCBI Taxonomy" id="1433469"/>
    <lineage>
        <taxon>Eukaryota</taxon>
        <taxon>Fungi</taxon>
        <taxon>Fungi incertae sedis</taxon>
        <taxon>Mucoromycota</taxon>
        <taxon>Glomeromycotina</taxon>
        <taxon>Glomeromycetes</taxon>
        <taxon>Diversisporales</taxon>
        <taxon>Gigasporaceae</taxon>
        <taxon>Cetraspora</taxon>
    </lineage>
</organism>
<name>A0A9N9KLM5_9GLOM</name>
<evidence type="ECO:0000313" key="1">
    <source>
        <dbReference type="EMBL" id="CAG8838442.1"/>
    </source>
</evidence>
<evidence type="ECO:0000313" key="2">
    <source>
        <dbReference type="Proteomes" id="UP000789759"/>
    </source>
</evidence>
<dbReference type="AlphaFoldDB" id="A0A9N9KLM5"/>
<proteinExistence type="predicted"/>
<reference evidence="1" key="1">
    <citation type="submission" date="2021-06" db="EMBL/GenBank/DDBJ databases">
        <authorList>
            <person name="Kallberg Y."/>
            <person name="Tangrot J."/>
            <person name="Rosling A."/>
        </authorList>
    </citation>
    <scope>NUCLEOTIDE SEQUENCE</scope>
    <source>
        <strain evidence="1">FL966</strain>
    </source>
</reference>
<sequence>SNNEDIDISNTEIIELVIKSIGKGAYRPIKEILAYLIPVWLEKKIIKIDLPIIHIRISGNSRNVGKKVKHVMFTFTILNNLKNIFKPNNHHTLILYPGIENYESLEVALNTLITNLNSIKDGYKD</sequence>
<protein>
    <submittedName>
        <fullName evidence="1">13367_t:CDS:1</fullName>
    </submittedName>
</protein>
<gene>
    <name evidence="1" type="ORF">CPELLU_LOCUS21713</name>
</gene>
<comment type="caution">
    <text evidence="1">The sequence shown here is derived from an EMBL/GenBank/DDBJ whole genome shotgun (WGS) entry which is preliminary data.</text>
</comment>